<dbReference type="Proteomes" id="UP000826271">
    <property type="component" value="Unassembled WGS sequence"/>
</dbReference>
<reference evidence="1" key="1">
    <citation type="submission" date="2019-10" db="EMBL/GenBank/DDBJ databases">
        <authorList>
            <person name="Zhang R."/>
            <person name="Pan Y."/>
            <person name="Wang J."/>
            <person name="Ma R."/>
            <person name="Yu S."/>
        </authorList>
    </citation>
    <scope>NUCLEOTIDE SEQUENCE</scope>
    <source>
        <strain evidence="1">LA-IB0</strain>
        <tissue evidence="1">Leaf</tissue>
    </source>
</reference>
<gene>
    <name evidence="1" type="ORF">BUALT_Bualt13G0112500</name>
</gene>
<evidence type="ECO:0000313" key="1">
    <source>
        <dbReference type="EMBL" id="KAG8371671.1"/>
    </source>
</evidence>
<keyword evidence="2" id="KW-1185">Reference proteome</keyword>
<organism evidence="1 2">
    <name type="scientific">Buddleja alternifolia</name>
    <dbReference type="NCBI Taxonomy" id="168488"/>
    <lineage>
        <taxon>Eukaryota</taxon>
        <taxon>Viridiplantae</taxon>
        <taxon>Streptophyta</taxon>
        <taxon>Embryophyta</taxon>
        <taxon>Tracheophyta</taxon>
        <taxon>Spermatophyta</taxon>
        <taxon>Magnoliopsida</taxon>
        <taxon>eudicotyledons</taxon>
        <taxon>Gunneridae</taxon>
        <taxon>Pentapetalae</taxon>
        <taxon>asterids</taxon>
        <taxon>lamiids</taxon>
        <taxon>Lamiales</taxon>
        <taxon>Scrophulariaceae</taxon>
        <taxon>Buddlejeae</taxon>
        <taxon>Buddleja</taxon>
    </lineage>
</organism>
<sequence length="101" mass="11469">MTTSGNGDNMTVKAKMYLLDSDEYWDAIRASYMVELDGEILGIFVNNDEGIVTVKKLDSYEMHWTKVEGIGNKCIYVSYTSQDVNGLTHCVRYSTWIKPSI</sequence>
<dbReference type="EMBL" id="WHWC01000013">
    <property type="protein sequence ID" value="KAG8371671.1"/>
    <property type="molecule type" value="Genomic_DNA"/>
</dbReference>
<protein>
    <submittedName>
        <fullName evidence="1">Uncharacterized protein</fullName>
    </submittedName>
</protein>
<name>A0AAV6WU90_9LAMI</name>
<comment type="caution">
    <text evidence="1">The sequence shown here is derived from an EMBL/GenBank/DDBJ whole genome shotgun (WGS) entry which is preliminary data.</text>
</comment>
<accession>A0AAV6WU90</accession>
<dbReference type="AlphaFoldDB" id="A0AAV6WU90"/>
<proteinExistence type="predicted"/>
<evidence type="ECO:0000313" key="2">
    <source>
        <dbReference type="Proteomes" id="UP000826271"/>
    </source>
</evidence>